<name>A0AA41XFE5_9MICO</name>
<evidence type="ECO:0000256" key="2">
    <source>
        <dbReference type="ARBA" id="ARBA00023002"/>
    </source>
</evidence>
<dbReference type="GO" id="GO:0010181">
    <property type="term" value="F:FMN binding"/>
    <property type="evidence" value="ECO:0007669"/>
    <property type="project" value="InterPro"/>
</dbReference>
<keyword evidence="5" id="KW-1185">Reference proteome</keyword>
<dbReference type="Gene3D" id="2.30.110.10">
    <property type="entry name" value="Electron Transport, Fmn-binding Protein, Chain A"/>
    <property type="match status" value="1"/>
</dbReference>
<comment type="caution">
    <text evidence="4">The sequence shown here is derived from an EMBL/GenBank/DDBJ whole genome shotgun (WGS) entry which is preliminary data.</text>
</comment>
<comment type="similarity">
    <text evidence="1">Belongs to the non-flavoprotein flavin reductase family.</text>
</comment>
<accession>A0AA41XFE5</accession>
<reference evidence="4" key="1">
    <citation type="submission" date="2022-08" db="EMBL/GenBank/DDBJ databases">
        <authorList>
            <person name="Deng Y."/>
            <person name="Han X.-F."/>
            <person name="Zhang Y.-Q."/>
        </authorList>
    </citation>
    <scope>NUCLEOTIDE SEQUENCE</scope>
    <source>
        <strain evidence="4">CPCC 203407</strain>
    </source>
</reference>
<evidence type="ECO:0000259" key="3">
    <source>
        <dbReference type="SMART" id="SM00903"/>
    </source>
</evidence>
<evidence type="ECO:0000256" key="1">
    <source>
        <dbReference type="ARBA" id="ARBA00008898"/>
    </source>
</evidence>
<proteinExistence type="inferred from homology"/>
<dbReference type="InterPro" id="IPR012349">
    <property type="entry name" value="Split_barrel_FMN-bd"/>
</dbReference>
<keyword evidence="2" id="KW-0560">Oxidoreductase</keyword>
<dbReference type="InterPro" id="IPR050268">
    <property type="entry name" value="NADH-dep_flavin_reductase"/>
</dbReference>
<gene>
    <name evidence="4" type="ORF">N1028_13985</name>
</gene>
<dbReference type="EMBL" id="JANLCK010000008">
    <property type="protein sequence ID" value="MCS5727007.1"/>
    <property type="molecule type" value="Genomic_DNA"/>
</dbReference>
<dbReference type="AlphaFoldDB" id="A0AA41XFE5"/>
<dbReference type="Pfam" id="PF01613">
    <property type="entry name" value="Flavin_Reduct"/>
    <property type="match status" value="1"/>
</dbReference>
<dbReference type="SMART" id="SM00903">
    <property type="entry name" value="Flavin_Reduct"/>
    <property type="match status" value="1"/>
</dbReference>
<organism evidence="4 5">
    <name type="scientific">Herbiconiux oxytropis</name>
    <dbReference type="NCBI Taxonomy" id="2970915"/>
    <lineage>
        <taxon>Bacteria</taxon>
        <taxon>Bacillati</taxon>
        <taxon>Actinomycetota</taxon>
        <taxon>Actinomycetes</taxon>
        <taxon>Micrococcales</taxon>
        <taxon>Microbacteriaceae</taxon>
        <taxon>Herbiconiux</taxon>
    </lineage>
</organism>
<dbReference type="SUPFAM" id="SSF50475">
    <property type="entry name" value="FMN-binding split barrel"/>
    <property type="match status" value="1"/>
</dbReference>
<protein>
    <submittedName>
        <fullName evidence="4">Flavin reductase family protein</fullName>
    </submittedName>
</protein>
<dbReference type="RefSeq" id="WP_259529977.1">
    <property type="nucleotide sequence ID" value="NZ_JANLCK010000008.1"/>
</dbReference>
<dbReference type="InterPro" id="IPR002563">
    <property type="entry name" value="Flavin_Rdtase-like_dom"/>
</dbReference>
<evidence type="ECO:0000313" key="5">
    <source>
        <dbReference type="Proteomes" id="UP001165587"/>
    </source>
</evidence>
<dbReference type="Proteomes" id="UP001165587">
    <property type="component" value="Unassembled WGS sequence"/>
</dbReference>
<feature type="domain" description="Flavin reductase like" evidence="3">
    <location>
        <begin position="25"/>
        <end position="170"/>
    </location>
</feature>
<dbReference type="GO" id="GO:0042602">
    <property type="term" value="F:riboflavin reductase (NADPH) activity"/>
    <property type="evidence" value="ECO:0007669"/>
    <property type="project" value="TreeGrafter"/>
</dbReference>
<dbReference type="PANTHER" id="PTHR30466">
    <property type="entry name" value="FLAVIN REDUCTASE"/>
    <property type="match status" value="1"/>
</dbReference>
<evidence type="ECO:0000313" key="4">
    <source>
        <dbReference type="EMBL" id="MCS5727007.1"/>
    </source>
</evidence>
<dbReference type="PANTHER" id="PTHR30466:SF11">
    <property type="entry name" value="FLAVIN-DEPENDENT MONOOXYGENASE, REDUCTASE SUBUNIT HSAB"/>
    <property type="match status" value="1"/>
</dbReference>
<sequence length="179" mass="19832">MTLTPETPDLVSGPAFDPRVFRDTLGHYASGITIISGIDEEGPIGFTCQSFYSVSTEPPLVSFSVMTNSTTYPRVRETGKFAVNVLAHDQHTVSNQFARKGTDKWAGIDWTPTAAGNPVIADTLMWLDCDIWAEHEAGDHHIVIGRVNEMSPASWHKEEPLLYFKGQYRHLRDLDALAG</sequence>